<dbReference type="GO" id="GO:0031992">
    <property type="term" value="F:energy transducer activity"/>
    <property type="evidence" value="ECO:0007669"/>
    <property type="project" value="TreeGrafter"/>
</dbReference>
<keyword evidence="6 11" id="KW-0812">Transmembrane</keyword>
<dbReference type="SUPFAM" id="SSF74653">
    <property type="entry name" value="TolA/TonB C-terminal domain"/>
    <property type="match status" value="1"/>
</dbReference>
<dbReference type="InterPro" id="IPR037682">
    <property type="entry name" value="TonB_C"/>
</dbReference>
<dbReference type="Pfam" id="PF03544">
    <property type="entry name" value="TonB_C"/>
    <property type="match status" value="1"/>
</dbReference>
<keyword evidence="5" id="KW-0997">Cell inner membrane</keyword>
<dbReference type="Gene3D" id="3.30.1150.10">
    <property type="match status" value="1"/>
</dbReference>
<dbReference type="PANTHER" id="PTHR33446:SF2">
    <property type="entry name" value="PROTEIN TONB"/>
    <property type="match status" value="1"/>
</dbReference>
<dbReference type="InterPro" id="IPR006260">
    <property type="entry name" value="TonB/TolA_C"/>
</dbReference>
<accession>Q2LQ35</accession>
<keyword evidence="8 11" id="KW-1133">Transmembrane helix</keyword>
<dbReference type="InParanoid" id="Q2LQ35"/>
<reference evidence="13 14" key="1">
    <citation type="journal article" date="2007" name="Proc. Natl. Acad. Sci. U.S.A.">
        <title>The genome of Syntrophus aciditrophicus: life at the thermodynamic limit of microbial growth.</title>
        <authorList>
            <person name="McInerney M.J."/>
            <person name="Rohlin L."/>
            <person name="Mouttaki H."/>
            <person name="Kim U."/>
            <person name="Krupp R.S."/>
            <person name="Rios-Hernandez L."/>
            <person name="Sieber J."/>
            <person name="Struchtemeyer C.G."/>
            <person name="Bhattacharyya A."/>
            <person name="Campbell J.W."/>
            <person name="Gunsalus R.P."/>
        </authorList>
    </citation>
    <scope>NUCLEOTIDE SEQUENCE [LARGE SCALE GENOMIC DNA]</scope>
    <source>
        <strain evidence="13 14">SB</strain>
    </source>
</reference>
<feature type="compositionally biased region" description="Basic and acidic residues" evidence="10">
    <location>
        <begin position="201"/>
        <end position="210"/>
    </location>
</feature>
<comment type="subcellular location">
    <subcellularLocation>
        <location evidence="1">Cell inner membrane</location>
        <topology evidence="1">Single-pass membrane protein</topology>
        <orientation evidence="1">Periplasmic side</orientation>
    </subcellularLocation>
</comment>
<evidence type="ECO:0000256" key="9">
    <source>
        <dbReference type="ARBA" id="ARBA00023136"/>
    </source>
</evidence>
<dbReference type="NCBIfam" id="TIGR01352">
    <property type="entry name" value="tonB_Cterm"/>
    <property type="match status" value="1"/>
</dbReference>
<dbReference type="GO" id="GO:0055085">
    <property type="term" value="P:transmembrane transport"/>
    <property type="evidence" value="ECO:0007669"/>
    <property type="project" value="InterPro"/>
</dbReference>
<dbReference type="PROSITE" id="PS52015">
    <property type="entry name" value="TONB_CTD"/>
    <property type="match status" value="1"/>
</dbReference>
<evidence type="ECO:0000256" key="7">
    <source>
        <dbReference type="ARBA" id="ARBA00022927"/>
    </source>
</evidence>
<evidence type="ECO:0000313" key="13">
    <source>
        <dbReference type="EMBL" id="ABC76105.1"/>
    </source>
</evidence>
<proteinExistence type="inferred from homology"/>
<keyword evidence="4" id="KW-1003">Cell membrane</keyword>
<feature type="region of interest" description="Disordered" evidence="10">
    <location>
        <begin position="1"/>
        <end position="34"/>
    </location>
</feature>
<dbReference type="AlphaFoldDB" id="Q2LQ35"/>
<dbReference type="PANTHER" id="PTHR33446">
    <property type="entry name" value="PROTEIN TONB-RELATED"/>
    <property type="match status" value="1"/>
</dbReference>
<keyword evidence="9 11" id="KW-0472">Membrane</keyword>
<dbReference type="KEGG" id="sat:SYN_01422"/>
<keyword evidence="14" id="KW-1185">Reference proteome</keyword>
<dbReference type="GO" id="GO:0015031">
    <property type="term" value="P:protein transport"/>
    <property type="evidence" value="ECO:0007669"/>
    <property type="project" value="UniProtKB-KW"/>
</dbReference>
<feature type="domain" description="TonB C-terminal" evidence="12">
    <location>
        <begin position="212"/>
        <end position="305"/>
    </location>
</feature>
<evidence type="ECO:0000259" key="12">
    <source>
        <dbReference type="PROSITE" id="PS52015"/>
    </source>
</evidence>
<evidence type="ECO:0000256" key="8">
    <source>
        <dbReference type="ARBA" id="ARBA00022989"/>
    </source>
</evidence>
<evidence type="ECO:0000256" key="6">
    <source>
        <dbReference type="ARBA" id="ARBA00022692"/>
    </source>
</evidence>
<protein>
    <submittedName>
        <fullName evidence="13">TonB periplasmic protein</fullName>
    </submittedName>
</protein>
<feature type="compositionally biased region" description="Basic and acidic residues" evidence="10">
    <location>
        <begin position="1"/>
        <end position="19"/>
    </location>
</feature>
<feature type="transmembrane region" description="Helical" evidence="11">
    <location>
        <begin position="47"/>
        <end position="71"/>
    </location>
</feature>
<keyword evidence="7" id="KW-0653">Protein transport</keyword>
<evidence type="ECO:0000256" key="1">
    <source>
        <dbReference type="ARBA" id="ARBA00004383"/>
    </source>
</evidence>
<organism evidence="13 14">
    <name type="scientific">Syntrophus aciditrophicus (strain SB)</name>
    <dbReference type="NCBI Taxonomy" id="56780"/>
    <lineage>
        <taxon>Bacteria</taxon>
        <taxon>Pseudomonadati</taxon>
        <taxon>Thermodesulfobacteriota</taxon>
        <taxon>Syntrophia</taxon>
        <taxon>Syntrophales</taxon>
        <taxon>Syntrophaceae</taxon>
        <taxon>Syntrophus</taxon>
    </lineage>
</organism>
<dbReference type="eggNOG" id="COG0810">
    <property type="taxonomic scope" value="Bacteria"/>
</dbReference>
<dbReference type="Proteomes" id="UP000001933">
    <property type="component" value="Chromosome"/>
</dbReference>
<comment type="similarity">
    <text evidence="2">Belongs to the TonB family.</text>
</comment>
<evidence type="ECO:0000256" key="3">
    <source>
        <dbReference type="ARBA" id="ARBA00022448"/>
    </source>
</evidence>
<evidence type="ECO:0000256" key="5">
    <source>
        <dbReference type="ARBA" id="ARBA00022519"/>
    </source>
</evidence>
<feature type="region of interest" description="Disordered" evidence="10">
    <location>
        <begin position="185"/>
        <end position="215"/>
    </location>
</feature>
<name>Q2LQ35_SYNAS</name>
<evidence type="ECO:0000256" key="4">
    <source>
        <dbReference type="ARBA" id="ARBA00022475"/>
    </source>
</evidence>
<evidence type="ECO:0000313" key="14">
    <source>
        <dbReference type="Proteomes" id="UP000001933"/>
    </source>
</evidence>
<dbReference type="GO" id="GO:0098797">
    <property type="term" value="C:plasma membrane protein complex"/>
    <property type="evidence" value="ECO:0007669"/>
    <property type="project" value="TreeGrafter"/>
</dbReference>
<dbReference type="InterPro" id="IPR051045">
    <property type="entry name" value="TonB-dependent_transducer"/>
</dbReference>
<evidence type="ECO:0000256" key="11">
    <source>
        <dbReference type="SAM" id="Phobius"/>
    </source>
</evidence>
<dbReference type="HOGENOM" id="CLU_911927_0_0_7"/>
<gene>
    <name evidence="13" type="ORF">SYN_01422</name>
</gene>
<sequence length="305" mass="32468">MRASGKDRQREVPLKRCDGIDNGQDPMISSSPHLMEHERSPIPRKEIFLAGMASLVLHALAILLVITAVAMHSVSGKAKKAPGFSVSLVNLSSPVSGKPVQQPGNRIQGLDSSASEVKKIQKSKSKFLGKPPDAPSLLDTEAVRNKTNIIRDAKVIAPAGSNPQSDGSVVALQATTPATAAGTAAKFQEGGSMSPGSAGENDDKREESRGTLRSAASRYGHAPLPVYPHIARQKGYEGVVLISVEILENGSPGQLLVKKSSGYAILDQAALNAVKKWKFYPAIKNNVRIRTWGDVPIRFVLQGSK</sequence>
<dbReference type="EMBL" id="CP000252">
    <property type="protein sequence ID" value="ABC76105.1"/>
    <property type="molecule type" value="Genomic_DNA"/>
</dbReference>
<dbReference type="STRING" id="56780.SYN_01422"/>
<evidence type="ECO:0000256" key="10">
    <source>
        <dbReference type="SAM" id="MobiDB-lite"/>
    </source>
</evidence>
<evidence type="ECO:0000256" key="2">
    <source>
        <dbReference type="ARBA" id="ARBA00006555"/>
    </source>
</evidence>
<keyword evidence="3" id="KW-0813">Transport</keyword>